<protein>
    <submittedName>
        <fullName evidence="1">Uncharacterized protein</fullName>
    </submittedName>
</protein>
<dbReference type="OrthoDB" id="5872354at2759"/>
<dbReference type="PANTHER" id="PTHR34722">
    <property type="entry name" value="HOMOLOG OF ODR-2 (TWO)-RELATED"/>
    <property type="match status" value="1"/>
</dbReference>
<dbReference type="EMBL" id="JABEBT010000033">
    <property type="protein sequence ID" value="KAF7636180.1"/>
    <property type="molecule type" value="Genomic_DNA"/>
</dbReference>
<proteinExistence type="predicted"/>
<dbReference type="PANTHER" id="PTHR34722:SF9">
    <property type="entry name" value="HOMOLOG OF ODR-2 (TWO)"/>
    <property type="match status" value="1"/>
</dbReference>
<dbReference type="GO" id="GO:1990834">
    <property type="term" value="P:response to odorant"/>
    <property type="evidence" value="ECO:0007669"/>
    <property type="project" value="TreeGrafter"/>
</dbReference>
<keyword evidence="2" id="KW-1185">Reference proteome</keyword>
<accession>A0A8S9ZRE4</accession>
<evidence type="ECO:0000313" key="2">
    <source>
        <dbReference type="Proteomes" id="UP000605970"/>
    </source>
</evidence>
<dbReference type="AlphaFoldDB" id="A0A8S9ZRE4"/>
<dbReference type="GO" id="GO:0030424">
    <property type="term" value="C:axon"/>
    <property type="evidence" value="ECO:0007669"/>
    <property type="project" value="TreeGrafter"/>
</dbReference>
<organism evidence="1 2">
    <name type="scientific">Meloidogyne graminicola</name>
    <dbReference type="NCBI Taxonomy" id="189291"/>
    <lineage>
        <taxon>Eukaryota</taxon>
        <taxon>Metazoa</taxon>
        <taxon>Ecdysozoa</taxon>
        <taxon>Nematoda</taxon>
        <taxon>Chromadorea</taxon>
        <taxon>Rhabditida</taxon>
        <taxon>Tylenchina</taxon>
        <taxon>Tylenchomorpha</taxon>
        <taxon>Tylenchoidea</taxon>
        <taxon>Meloidogynidae</taxon>
        <taxon>Meloidogyninae</taxon>
        <taxon>Meloidogyne</taxon>
    </lineage>
</organism>
<dbReference type="GO" id="GO:0042048">
    <property type="term" value="P:olfactory behavior"/>
    <property type="evidence" value="ECO:0007669"/>
    <property type="project" value="TreeGrafter"/>
</dbReference>
<feature type="non-terminal residue" evidence="1">
    <location>
        <position position="130"/>
    </location>
</feature>
<gene>
    <name evidence="1" type="ORF">Mgra_00004438</name>
</gene>
<dbReference type="Pfam" id="PF06579">
    <property type="entry name" value="Ly-6_related"/>
    <property type="match status" value="1"/>
</dbReference>
<dbReference type="InterPro" id="IPR010558">
    <property type="entry name" value="Ly-6-related"/>
</dbReference>
<comment type="caution">
    <text evidence="1">The sequence shown here is derived from an EMBL/GenBank/DDBJ whole genome shotgun (WGS) entry which is preliminary data.</text>
</comment>
<dbReference type="GO" id="GO:0043025">
    <property type="term" value="C:neuronal cell body"/>
    <property type="evidence" value="ECO:0007669"/>
    <property type="project" value="TreeGrafter"/>
</dbReference>
<reference evidence="1" key="1">
    <citation type="journal article" date="2020" name="Ecol. Evol.">
        <title>Genome structure and content of the rice root-knot nematode (Meloidogyne graminicola).</title>
        <authorList>
            <person name="Phan N.T."/>
            <person name="Danchin E.G.J."/>
            <person name="Klopp C."/>
            <person name="Perfus-Barbeoch L."/>
            <person name="Kozlowski D.K."/>
            <person name="Koutsovoulos G.D."/>
            <person name="Lopez-Roques C."/>
            <person name="Bouchez O."/>
            <person name="Zahm M."/>
            <person name="Besnard G."/>
            <person name="Bellafiore S."/>
        </authorList>
    </citation>
    <scope>NUCLEOTIDE SEQUENCE</scope>
    <source>
        <strain evidence="1">VN-18</strain>
    </source>
</reference>
<evidence type="ECO:0000313" key="1">
    <source>
        <dbReference type="EMBL" id="KAF7636180.1"/>
    </source>
</evidence>
<dbReference type="Proteomes" id="UP000605970">
    <property type="component" value="Unassembled WGS sequence"/>
</dbReference>
<sequence length="130" mass="14568">MTNEPIPSLPEYPFISCFSCASEEYEKIFQRSKNSALFGRPLLFDHLCDTQLDLNSLSPAALVPCDTSCISILEPQYFGGVQNERRPFSFVRGCASDIFELAINTYRDIGIPAEIEYLHKAKALCSCDTD</sequence>
<name>A0A8S9ZRE4_9BILA</name>